<dbReference type="AlphaFoldDB" id="A0A2Z6QWD8"/>
<evidence type="ECO:0008006" key="4">
    <source>
        <dbReference type="Google" id="ProtNLM"/>
    </source>
</evidence>
<dbReference type="Gene3D" id="3.60.10.10">
    <property type="entry name" value="Endonuclease/exonuclease/phosphatase"/>
    <property type="match status" value="1"/>
</dbReference>
<gene>
    <name evidence="2" type="ORF">RclHR1_16990003</name>
</gene>
<dbReference type="SUPFAM" id="SSF56219">
    <property type="entry name" value="DNase I-like"/>
    <property type="match status" value="1"/>
</dbReference>
<feature type="region of interest" description="Disordered" evidence="1">
    <location>
        <begin position="163"/>
        <end position="205"/>
    </location>
</feature>
<comment type="caution">
    <text evidence="2">The sequence shown here is derived from an EMBL/GenBank/DDBJ whole genome shotgun (WGS) entry which is preliminary data.</text>
</comment>
<evidence type="ECO:0000313" key="2">
    <source>
        <dbReference type="EMBL" id="GBB90089.1"/>
    </source>
</evidence>
<protein>
    <recommendedName>
        <fullName evidence="4">Endonuclease/exonuclease/phosphatase domain-containing protein</fullName>
    </recommendedName>
</protein>
<dbReference type="EMBL" id="BEXD01000778">
    <property type="protein sequence ID" value="GBB90089.1"/>
    <property type="molecule type" value="Genomic_DNA"/>
</dbReference>
<sequence length="897" mass="101192">MSYFKKFGNIVSCRVYSRKNAKVQQARIVYDSAYSIAWFDTQWAIYCFFTCLWVTPCHYTVDQKSSRHEFVATLTQLPPNTKDIDLAPLTRDLGAKAVNVTLSLNSYKPKRWAYVTFNFQETMDAAMEQIIGCTPNQCSSRQDKGRTRGRNPVAALKEQFHINQPAKPKERSRLRSKDPRNFQSSQPKQLLANTRSVSNPHWNRPKSADKCDFSVSFSTILRTPPPLSSPNQAITMSPHEAANILSLLKSLQQDIAEVRDHITTLEFNDRRMTHIEQHLGLLPPLDIPAINQTSDMLIDALAISDSTVALVSSQSTAPPVQTPLNPLSPGFIPTRPVKAPLSASVNSPIISPTSSTSHMTPSPSQTCDEIQAINAKHLAIENKLDMLTNSISSFIGSITSSSSSSNSAGTADNNFNYDSFVRNPPNPIDIDNLSLQDSLFSSTSPSPSLCNSFNISSFNINGLKMFSQNKIELLNDFFSLKHISFCGVVDTHLYPKQMHFLSKRLSNYTVFSSVLDTSQHVRSSGLRIFVVYISPTSDQALRDDTTDLLIHALSEARCLGFHHAVCGDFNMHLDQFYPIYFNQPQIASKRIHRLFNFLLSNGYVDFTPINFSFSSLGTFHRANIITRIDYVWSCPLLKRFLLTSIIFDARDVEFSDHNPILTYYDYSFLSSSVKPARARQLKRCSRHIFSFDSVTPSQWDNFAVHIDTLCNISPTLFASWHINRMCEYLHANIIAGANAVLPAHTVSNDHTPKLPKTLETLIQHYRFLNHVLHSIRLLRLHLLKEKEFQDSSIKTHLESRDQNFDTDISSFINSALSRSRHRIMLDRIFIDHPSAPQLLTDPKDVSDAVVNHFQTIVPIKATPPSHISALPDRWRSAYLPMNTVSPDIYSSLLALFP</sequence>
<reference evidence="2 3" key="1">
    <citation type="submission" date="2017-11" db="EMBL/GenBank/DDBJ databases">
        <title>The genome of Rhizophagus clarus HR1 reveals common genetic basis of auxotrophy among arbuscular mycorrhizal fungi.</title>
        <authorList>
            <person name="Kobayashi Y."/>
        </authorList>
    </citation>
    <scope>NUCLEOTIDE SEQUENCE [LARGE SCALE GENOMIC DNA]</scope>
    <source>
        <strain evidence="2 3">HR1</strain>
    </source>
</reference>
<feature type="compositionally biased region" description="Basic and acidic residues" evidence="1">
    <location>
        <begin position="167"/>
        <end position="180"/>
    </location>
</feature>
<name>A0A2Z6QWD8_9GLOM</name>
<evidence type="ECO:0000313" key="3">
    <source>
        <dbReference type="Proteomes" id="UP000247702"/>
    </source>
</evidence>
<organism evidence="2 3">
    <name type="scientific">Rhizophagus clarus</name>
    <dbReference type="NCBI Taxonomy" id="94130"/>
    <lineage>
        <taxon>Eukaryota</taxon>
        <taxon>Fungi</taxon>
        <taxon>Fungi incertae sedis</taxon>
        <taxon>Mucoromycota</taxon>
        <taxon>Glomeromycotina</taxon>
        <taxon>Glomeromycetes</taxon>
        <taxon>Glomerales</taxon>
        <taxon>Glomeraceae</taxon>
        <taxon>Rhizophagus</taxon>
    </lineage>
</organism>
<proteinExistence type="predicted"/>
<dbReference type="InterPro" id="IPR036691">
    <property type="entry name" value="Endo/exonu/phosph_ase_sf"/>
</dbReference>
<dbReference type="Proteomes" id="UP000247702">
    <property type="component" value="Unassembled WGS sequence"/>
</dbReference>
<evidence type="ECO:0000256" key="1">
    <source>
        <dbReference type="SAM" id="MobiDB-lite"/>
    </source>
</evidence>
<accession>A0A2Z6QWD8</accession>
<feature type="compositionally biased region" description="Polar residues" evidence="1">
    <location>
        <begin position="181"/>
        <end position="201"/>
    </location>
</feature>
<keyword evidence="3" id="KW-1185">Reference proteome</keyword>